<evidence type="ECO:0000256" key="6">
    <source>
        <dbReference type="ARBA" id="ARBA00022667"/>
    </source>
</evidence>
<evidence type="ECO:0000259" key="12">
    <source>
        <dbReference type="Pfam" id="PF12061"/>
    </source>
</evidence>
<keyword evidence="8" id="KW-0547">Nucleotide-binding</keyword>
<evidence type="ECO:0000313" key="15">
    <source>
        <dbReference type="Proteomes" id="UP001652660"/>
    </source>
</evidence>
<protein>
    <submittedName>
        <fullName evidence="16 17">Late blight resistance protein homolog R1A-3</fullName>
    </submittedName>
</protein>
<keyword evidence="15" id="KW-1185">Reference proteome</keyword>
<comment type="subcellular location">
    <subcellularLocation>
        <location evidence="2">Cytoplasm</location>
    </subcellularLocation>
</comment>
<name>A0ABM4V052_COFAR</name>
<dbReference type="InterPro" id="IPR042197">
    <property type="entry name" value="Apaf_helical"/>
</dbReference>
<comment type="function">
    <text evidence="1">Confers resistance to late blight (Phytophthora infestans) races carrying the avirulence gene Avr1. Resistance proteins guard the plant against pathogens that contain an appropriate avirulence protein via an indirect interaction with this avirulence protein. That triggers a defense system including the hypersensitive response, which restricts the pathogen growth.</text>
</comment>
<evidence type="ECO:0000259" key="14">
    <source>
        <dbReference type="Pfam" id="PF23598"/>
    </source>
</evidence>
<dbReference type="InterPro" id="IPR036388">
    <property type="entry name" value="WH-like_DNA-bd_sf"/>
</dbReference>
<dbReference type="Gene3D" id="1.10.8.430">
    <property type="entry name" value="Helical domain of apoptotic protease-activating factors"/>
    <property type="match status" value="1"/>
</dbReference>
<evidence type="ECO:0000256" key="8">
    <source>
        <dbReference type="ARBA" id="ARBA00022741"/>
    </source>
</evidence>
<dbReference type="Gene3D" id="3.40.50.300">
    <property type="entry name" value="P-loop containing nucleotide triphosphate hydrolases"/>
    <property type="match status" value="1"/>
</dbReference>
<dbReference type="RefSeq" id="XP_071912921.1">
    <property type="nucleotide sequence ID" value="XM_072056820.1"/>
</dbReference>
<evidence type="ECO:0000256" key="10">
    <source>
        <dbReference type="ARBA" id="ARBA00022840"/>
    </source>
</evidence>
<dbReference type="Gene3D" id="1.10.10.10">
    <property type="entry name" value="Winged helix-like DNA-binding domain superfamily/Winged helix DNA-binding domain"/>
    <property type="match status" value="1"/>
</dbReference>
<keyword evidence="4" id="KW-0963">Cytoplasm</keyword>
<feature type="domain" description="NB-ARC" evidence="11">
    <location>
        <begin position="582"/>
        <end position="754"/>
    </location>
</feature>
<dbReference type="PRINTS" id="PR00364">
    <property type="entry name" value="DISEASERSIST"/>
</dbReference>
<dbReference type="InterPro" id="IPR044974">
    <property type="entry name" value="Disease_R_plants"/>
</dbReference>
<keyword evidence="9" id="KW-0611">Plant defense</keyword>
<dbReference type="InterPro" id="IPR055414">
    <property type="entry name" value="LRR_R13L4/SHOC2-like"/>
</dbReference>
<feature type="domain" description="Disease resistance protein winged helix" evidence="13">
    <location>
        <begin position="835"/>
        <end position="904"/>
    </location>
</feature>
<dbReference type="Gene3D" id="3.80.10.10">
    <property type="entry name" value="Ribonuclease Inhibitor"/>
    <property type="match status" value="1"/>
</dbReference>
<dbReference type="Pfam" id="PF00931">
    <property type="entry name" value="NB-ARC"/>
    <property type="match status" value="1"/>
</dbReference>
<dbReference type="Gene3D" id="1.20.5.4130">
    <property type="match status" value="1"/>
</dbReference>
<dbReference type="InterPro" id="IPR027417">
    <property type="entry name" value="P-loop_NTPase"/>
</dbReference>
<dbReference type="SUPFAM" id="SSF52058">
    <property type="entry name" value="L domain-like"/>
    <property type="match status" value="1"/>
</dbReference>
<feature type="domain" description="Late blight resistance protein R1A-like N-terminal" evidence="12">
    <location>
        <begin position="173"/>
        <end position="418"/>
    </location>
</feature>
<evidence type="ECO:0000256" key="9">
    <source>
        <dbReference type="ARBA" id="ARBA00022821"/>
    </source>
</evidence>
<evidence type="ECO:0000256" key="4">
    <source>
        <dbReference type="ARBA" id="ARBA00022490"/>
    </source>
</evidence>
<evidence type="ECO:0000256" key="2">
    <source>
        <dbReference type="ARBA" id="ARBA00004496"/>
    </source>
</evidence>
<dbReference type="InterPro" id="IPR058922">
    <property type="entry name" value="WHD_DRP"/>
</dbReference>
<evidence type="ECO:0000256" key="1">
    <source>
        <dbReference type="ARBA" id="ARBA00002074"/>
    </source>
</evidence>
<gene>
    <name evidence="16 17 18" type="primary">LOC113698346</name>
</gene>
<evidence type="ECO:0000313" key="17">
    <source>
        <dbReference type="RefSeq" id="XP_071912920.1"/>
    </source>
</evidence>
<dbReference type="RefSeq" id="XP_071912920.1">
    <property type="nucleotide sequence ID" value="XM_072056819.1"/>
</dbReference>
<organism evidence="15 18">
    <name type="scientific">Coffea arabica</name>
    <name type="common">Arabian coffee</name>
    <dbReference type="NCBI Taxonomy" id="13443"/>
    <lineage>
        <taxon>Eukaryota</taxon>
        <taxon>Viridiplantae</taxon>
        <taxon>Streptophyta</taxon>
        <taxon>Embryophyta</taxon>
        <taxon>Tracheophyta</taxon>
        <taxon>Spermatophyta</taxon>
        <taxon>Magnoliopsida</taxon>
        <taxon>eudicotyledons</taxon>
        <taxon>Gunneridae</taxon>
        <taxon>Pentapetalae</taxon>
        <taxon>asterids</taxon>
        <taxon>lamiids</taxon>
        <taxon>Gentianales</taxon>
        <taxon>Rubiaceae</taxon>
        <taxon>Ixoroideae</taxon>
        <taxon>Gardenieae complex</taxon>
        <taxon>Bertiereae - Coffeeae clade</taxon>
        <taxon>Coffeeae</taxon>
        <taxon>Coffea</taxon>
    </lineage>
</organism>
<evidence type="ECO:0000313" key="16">
    <source>
        <dbReference type="RefSeq" id="XP_027073936.2"/>
    </source>
</evidence>
<keyword evidence="10" id="KW-0067">ATP-binding</keyword>
<dbReference type="Proteomes" id="UP001652660">
    <property type="component" value="Chromosome 7c"/>
</dbReference>
<keyword evidence="5" id="KW-0433">Leucine-rich repeat</keyword>
<evidence type="ECO:0000313" key="18">
    <source>
        <dbReference type="RefSeq" id="XP_071912921.1"/>
    </source>
</evidence>
<dbReference type="InterPro" id="IPR032675">
    <property type="entry name" value="LRR_dom_sf"/>
</dbReference>
<dbReference type="SUPFAM" id="SSF52540">
    <property type="entry name" value="P-loop containing nucleoside triphosphate hydrolases"/>
    <property type="match status" value="1"/>
</dbReference>
<dbReference type="RefSeq" id="XP_027073936.2">
    <property type="nucleotide sequence ID" value="XM_027218135.2"/>
</dbReference>
<evidence type="ECO:0000256" key="7">
    <source>
        <dbReference type="ARBA" id="ARBA00022737"/>
    </source>
</evidence>
<dbReference type="InterPro" id="IPR021929">
    <property type="entry name" value="R1A-like_N"/>
</dbReference>
<feature type="domain" description="Disease resistance R13L4/SHOC-2-like LRR" evidence="14">
    <location>
        <begin position="974"/>
        <end position="1228"/>
    </location>
</feature>
<dbReference type="PANTHER" id="PTHR23155:SF1152">
    <property type="entry name" value="AAA+ ATPASE DOMAIN-CONTAINING PROTEIN"/>
    <property type="match status" value="1"/>
</dbReference>
<keyword evidence="6" id="KW-0381">Hypersensitive response</keyword>
<dbReference type="PANTHER" id="PTHR23155">
    <property type="entry name" value="DISEASE RESISTANCE PROTEIN RP"/>
    <property type="match status" value="1"/>
</dbReference>
<sequence>MTKSEILNINSYDRQKSDIRVKSMAGTMVNDSPNSSTGCFDSARNYLDRFEYRIGYGSHHIAVLKMGISLLETFDLYIRKCRRRRRRSKRGTCLEKDEDKDDAKSDRLSSISFRIQDLVWGIRRRLDCGASDHRGIKCELNKIGENINLFFETDIKELDIISLLLYYSLEDLQLVMDFTDSISVNLKRLSSYCKFHAYEALRTVLETLQEKLMFLKSFARFATLQRVEGQPLIDLLGHVEVVAVNAVSLAFTFWFQRRNEKVRDEMQFEISQLIHKMIDPVDPQVREIYTHVLEASKLSKSSDTLAVKENRHLLVEFIDYLLQSIMGIISECYTSFLDAVKDQMLKLIEGVRFLSVLLSLEQGKFDELNDAMIDLIGVAVSDAGIVTFSLSANEMKEGLCKDTDLALSNLLQELQLIIAEAAHVYPLTSSSSLSFPRTKELGSLDFLLETLEELVSSTADSIAFPNDQIRTILEDLVFLRFVLGNIVEQCNRDEKLQALWSRIMKVAYSAELKIDSALLGDKCEPCLDAVARDVHLMKIEAEEVYGCIRYDGETQRVTKTTINMPSQVTAPISTEALVGLNDEVESIIDRLVRGSRQLDIIAIVGMPGLGKTTLANTIYSDPTVECHFHIRAWCCFSQAYTKHSLLVQILCSIDCESHIQYLDNNEDDMADKLRKLLKRNRYLIVLDDVWDIVGWDSLKHSLPDDCNGSRILLTSRFQKLSLLIKPDSEPHHLRPLTDNESCELLQKKLFAKKDCPPTFSKVVLNIAKYCKGLPLAVVLVAGILAITKQDCWEEVVRHLTSSIYVDNEHCMKTLEQSYNYLPDYLKPCLLYFGAFQEDRDIPVRKLLCLWISEGFVQKTEGKSLEDVADDYLMDLIGRSLVMAAQQRSLGGIKTCRIHDLVHEFCVKKAKEERFLQILHGDNLLTFTGPCDPHRLVVYPSTRRGPKKSRLFFPHLCSLLFSDCTYTELDIISRKVLSSKLLRVLDCRNDPWSRADFPSEVVFLVHLRYLNITSDRGEIPSAIANLSRLETFVVGGPLTSYFLPNTIWNIKTLRHLVVSASLGGFIFPINSLEGSPDLEHLDTLTLSIWNPSRDLQKILTKLPSIRRLRCVGDSNGASAGILVLDYLSRLESLKMRFLIGYEFEFPLNLRKLTLIDNNQPWSIISAIGKLHNLVVLKLCRVSFLGKKWEMEEGEFSNLRFLKLSGLNIRCWTASSDNFSCLEKLVLHQCYDLEEVPSCLGETLTLGMIEVKLCHESTVNSVKQIQQEQIDLGNKGLKIIIKQEIG</sequence>
<proteinExistence type="inferred from homology"/>
<dbReference type="Pfam" id="PF23559">
    <property type="entry name" value="WHD_DRP"/>
    <property type="match status" value="1"/>
</dbReference>
<dbReference type="GeneID" id="113698346"/>
<evidence type="ECO:0000256" key="5">
    <source>
        <dbReference type="ARBA" id="ARBA00022614"/>
    </source>
</evidence>
<dbReference type="InterPro" id="IPR002182">
    <property type="entry name" value="NB-ARC"/>
</dbReference>
<reference evidence="16 17" key="2">
    <citation type="submission" date="2025-05" db="UniProtKB">
        <authorList>
            <consortium name="RefSeq"/>
        </authorList>
    </citation>
    <scope>IDENTIFICATION</scope>
    <source>
        <tissue evidence="16 17">Leaves</tissue>
    </source>
</reference>
<evidence type="ECO:0000256" key="3">
    <source>
        <dbReference type="ARBA" id="ARBA00008894"/>
    </source>
</evidence>
<comment type="similarity">
    <text evidence="3">Belongs to the disease resistance NB-LRR family.</text>
</comment>
<dbReference type="Pfam" id="PF12061">
    <property type="entry name" value="NB-LRR"/>
    <property type="match status" value="1"/>
</dbReference>
<accession>A0ABM4V052</accession>
<reference evidence="15" key="1">
    <citation type="journal article" date="2025" name="Foods">
        <title>Unveiling the Microbial Signatures of Arabica Coffee Cherries: Insights into Ripeness Specific Diversity, Functional Traits, and Implications for Quality and Safety.</title>
        <authorList>
            <consortium name="RefSeq"/>
            <person name="Tenea G.N."/>
            <person name="Cifuentes V."/>
            <person name="Reyes P."/>
            <person name="Cevallos-Vallejos M."/>
        </authorList>
    </citation>
    <scope>NUCLEOTIDE SEQUENCE [LARGE SCALE GENOMIC DNA]</scope>
</reference>
<evidence type="ECO:0000259" key="13">
    <source>
        <dbReference type="Pfam" id="PF23559"/>
    </source>
</evidence>
<dbReference type="Pfam" id="PF23598">
    <property type="entry name" value="LRR_14"/>
    <property type="match status" value="1"/>
</dbReference>
<keyword evidence="7" id="KW-0677">Repeat</keyword>
<evidence type="ECO:0000259" key="11">
    <source>
        <dbReference type="Pfam" id="PF00931"/>
    </source>
</evidence>